<dbReference type="InterPro" id="IPR010081">
    <property type="entry name" value="DiNH2opropionate_NH3_lyase"/>
</dbReference>
<reference evidence="4" key="1">
    <citation type="submission" date="2015-08" db="EMBL/GenBank/DDBJ databases">
        <title>Draft genome sequence of Komagataeibacter europaeus CECT 8546 a cellulose producer strain from vinegar produced by the traditional method.</title>
        <authorList>
            <person name="Poehlein A."/>
            <person name="Valera M.J."/>
            <person name="Haack F.S."/>
            <person name="Mas A."/>
            <person name="Daniel R."/>
            <person name="Streit W.R."/>
            <person name="Mateo E."/>
        </authorList>
    </citation>
    <scope>NUCLEOTIDE SEQUENCE [LARGE SCALE GENOMIC DNA]</scope>
    <source>
        <strain evidence="4">CECT 8546</strain>
    </source>
</reference>
<dbReference type="SUPFAM" id="SSF53686">
    <property type="entry name" value="Tryptophan synthase beta subunit-like PLP-dependent enzymes"/>
    <property type="match status" value="1"/>
</dbReference>
<proteinExistence type="predicted"/>
<keyword evidence="4" id="KW-0456">Lyase</keyword>
<keyword evidence="5" id="KW-1185">Reference proteome</keyword>
<name>A0A0M0EGM7_KOMEU</name>
<dbReference type="RefSeq" id="WP_053323565.1">
    <property type="nucleotide sequence ID" value="NZ_LHUQ01000015.1"/>
</dbReference>
<evidence type="ECO:0000256" key="1">
    <source>
        <dbReference type="ARBA" id="ARBA00001933"/>
    </source>
</evidence>
<dbReference type="Pfam" id="PF00291">
    <property type="entry name" value="PALP"/>
    <property type="match status" value="1"/>
</dbReference>
<dbReference type="Gene3D" id="3.40.50.1100">
    <property type="match status" value="2"/>
</dbReference>
<feature type="domain" description="Tryptophan synthase beta chain-like PALP" evidence="3">
    <location>
        <begin position="47"/>
        <end position="361"/>
    </location>
</feature>
<dbReference type="Proteomes" id="UP000037566">
    <property type="component" value="Unassembled WGS sequence"/>
</dbReference>
<evidence type="ECO:0000256" key="2">
    <source>
        <dbReference type="ARBA" id="ARBA00022898"/>
    </source>
</evidence>
<organism evidence="4 5">
    <name type="scientific">Komagataeibacter europaeus</name>
    <name type="common">Gluconacetobacter europaeus</name>
    <dbReference type="NCBI Taxonomy" id="33995"/>
    <lineage>
        <taxon>Bacteria</taxon>
        <taxon>Pseudomonadati</taxon>
        <taxon>Pseudomonadota</taxon>
        <taxon>Alphaproteobacteria</taxon>
        <taxon>Acetobacterales</taxon>
        <taxon>Acetobacteraceae</taxon>
        <taxon>Komagataeibacter</taxon>
    </lineage>
</organism>
<gene>
    <name evidence="4" type="primary">dpaL</name>
    <name evidence="4" type="ORF">KOEU_24320</name>
</gene>
<dbReference type="NCBIfam" id="NF006058">
    <property type="entry name" value="PRK08206.1"/>
    <property type="match status" value="1"/>
</dbReference>
<comment type="caution">
    <text evidence="4">The sequence shown here is derived from an EMBL/GenBank/DDBJ whole genome shotgun (WGS) entry which is preliminary data.</text>
</comment>
<comment type="cofactor">
    <cofactor evidence="1">
        <name>pyridoxal 5'-phosphate</name>
        <dbReference type="ChEBI" id="CHEBI:597326"/>
    </cofactor>
</comment>
<protein>
    <submittedName>
        <fullName evidence="4">Diaminopropionate ammonia-lyase</fullName>
        <ecNumber evidence="4">4.3.1.15</ecNumber>
    </submittedName>
</protein>
<dbReference type="NCBIfam" id="TIGR01747">
    <property type="entry name" value="diampropi_NH3ly"/>
    <property type="match status" value="1"/>
</dbReference>
<dbReference type="GO" id="GO:0008838">
    <property type="term" value="F:diaminopropionate ammonia-lyase activity"/>
    <property type="evidence" value="ECO:0007669"/>
    <property type="project" value="UniProtKB-EC"/>
</dbReference>
<dbReference type="EMBL" id="LHUQ01000015">
    <property type="protein sequence ID" value="KON64081.1"/>
    <property type="molecule type" value="Genomic_DNA"/>
</dbReference>
<evidence type="ECO:0000313" key="4">
    <source>
        <dbReference type="EMBL" id="KON64081.1"/>
    </source>
</evidence>
<dbReference type="InterPro" id="IPR001926">
    <property type="entry name" value="TrpB-like_PALP"/>
</dbReference>
<sequence length="403" mass="42349">MTDPYAGMVVDAHHACQRGTGSYPATLARALNSHFTADALAIISQWPGYTPTPLLALSGMAADAGVGSVLYKHEASRFGLGSFKALGGGYAVFRLLAQRIEEETGHVPQVADLLAGCYRDITRKVTVTCATDGNHGRSVAWGASLFGCNSVIFVHGTVTRQRAEEIARLGARIVRDPGNYDDAVRAANAAGEANGWLVVSDTSYEGYMTVPLDVMRGYGVLLHETLAQLGNRQPTHVFLQGGVGGFAAAIISGLWEHYGEGCPRIIIVEPENAACLLLSARNGRPSVVSGLHDTIMAGLACGEPSLVAWPYVEGAVSDYLAIPDEAVRVAIRQLAQGRGQPPVIAGESGAAGLAGFLVAATDAPVRQTLGLDGRSCVLLIGTEGATDVQMWESITGRRLERPA</sequence>
<dbReference type="PANTHER" id="PTHR42937:SF1">
    <property type="entry name" value="DIAMINOPROPIONATE AMMONIA-LYASE"/>
    <property type="match status" value="1"/>
</dbReference>
<evidence type="ECO:0000313" key="5">
    <source>
        <dbReference type="Proteomes" id="UP000037566"/>
    </source>
</evidence>
<dbReference type="OrthoDB" id="34584at2"/>
<dbReference type="PATRIC" id="fig|33995.3.peg.2709"/>
<dbReference type="GO" id="GO:0030170">
    <property type="term" value="F:pyridoxal phosphate binding"/>
    <property type="evidence" value="ECO:0007669"/>
    <property type="project" value="InterPro"/>
</dbReference>
<dbReference type="PANTHER" id="PTHR42937">
    <property type="match status" value="1"/>
</dbReference>
<dbReference type="EC" id="4.3.1.15" evidence="4"/>
<dbReference type="CDD" id="cd00640">
    <property type="entry name" value="Trp-synth-beta_II"/>
    <property type="match status" value="1"/>
</dbReference>
<dbReference type="InterPro" id="IPR036052">
    <property type="entry name" value="TrpB-like_PALP_sf"/>
</dbReference>
<dbReference type="AlphaFoldDB" id="A0A0M0EGM7"/>
<dbReference type="STRING" id="33995.KOEU_24320"/>
<accession>A0A0M0EGM7</accession>
<keyword evidence="2" id="KW-0663">Pyridoxal phosphate</keyword>
<evidence type="ECO:0000259" key="3">
    <source>
        <dbReference type="Pfam" id="PF00291"/>
    </source>
</evidence>